<dbReference type="GO" id="GO:0071456">
    <property type="term" value="P:cellular response to hypoxia"/>
    <property type="evidence" value="ECO:0007669"/>
    <property type="project" value="TreeGrafter"/>
</dbReference>
<dbReference type="GO" id="GO:0031418">
    <property type="term" value="F:L-ascorbic acid binding"/>
    <property type="evidence" value="ECO:0007669"/>
    <property type="project" value="UniProtKB-KW"/>
</dbReference>
<gene>
    <name evidence="8" type="ORF">CPEL01642_LOCUS15424</name>
</gene>
<organism evidence="8">
    <name type="scientific">Coccolithus braarudii</name>
    <dbReference type="NCBI Taxonomy" id="221442"/>
    <lineage>
        <taxon>Eukaryota</taxon>
        <taxon>Haptista</taxon>
        <taxon>Haptophyta</taxon>
        <taxon>Prymnesiophyceae</taxon>
        <taxon>Coccolithales</taxon>
        <taxon>Coccolithaceae</taxon>
        <taxon>Coccolithus</taxon>
    </lineage>
</organism>
<evidence type="ECO:0000256" key="3">
    <source>
        <dbReference type="ARBA" id="ARBA00022896"/>
    </source>
</evidence>
<keyword evidence="6" id="KW-0408">Iron</keyword>
<evidence type="ECO:0000256" key="6">
    <source>
        <dbReference type="ARBA" id="ARBA00023004"/>
    </source>
</evidence>
<evidence type="ECO:0000313" key="8">
    <source>
        <dbReference type="EMBL" id="CAD8612044.1"/>
    </source>
</evidence>
<dbReference type="InterPro" id="IPR006620">
    <property type="entry name" value="Pro_4_hyd_alph"/>
</dbReference>
<keyword evidence="5" id="KW-0560">Oxidoreductase</keyword>
<feature type="domain" description="Fe2OG dioxygenase" evidence="7">
    <location>
        <begin position="146"/>
        <end position="244"/>
    </location>
</feature>
<evidence type="ECO:0000256" key="2">
    <source>
        <dbReference type="ARBA" id="ARBA00022723"/>
    </source>
</evidence>
<comment type="cofactor">
    <cofactor evidence="1">
        <name>L-ascorbate</name>
        <dbReference type="ChEBI" id="CHEBI:38290"/>
    </cofactor>
</comment>
<dbReference type="PANTHER" id="PTHR12907">
    <property type="entry name" value="EGL NINE HOMOLOG-RELATED"/>
    <property type="match status" value="1"/>
</dbReference>
<dbReference type="SMART" id="SM00702">
    <property type="entry name" value="P4Hc"/>
    <property type="match status" value="1"/>
</dbReference>
<dbReference type="PROSITE" id="PS51471">
    <property type="entry name" value="FE2OG_OXY"/>
    <property type="match status" value="1"/>
</dbReference>
<accession>A0A7S0LGF3</accession>
<dbReference type="InterPro" id="IPR044862">
    <property type="entry name" value="Pro_4_hyd_alph_FE2OG_OXY"/>
</dbReference>
<dbReference type="InterPro" id="IPR051559">
    <property type="entry name" value="HIF_prolyl_hydroxylases"/>
</dbReference>
<protein>
    <recommendedName>
        <fullName evidence="7">Fe2OG dioxygenase domain-containing protein</fullName>
    </recommendedName>
</protein>
<evidence type="ECO:0000256" key="4">
    <source>
        <dbReference type="ARBA" id="ARBA00022964"/>
    </source>
</evidence>
<dbReference type="InterPro" id="IPR005123">
    <property type="entry name" value="Oxoglu/Fe-dep_dioxygenase_dom"/>
</dbReference>
<reference evidence="8" key="1">
    <citation type="submission" date="2021-01" db="EMBL/GenBank/DDBJ databases">
        <authorList>
            <person name="Corre E."/>
            <person name="Pelletier E."/>
            <person name="Niang G."/>
            <person name="Scheremetjew M."/>
            <person name="Finn R."/>
            <person name="Kale V."/>
            <person name="Holt S."/>
            <person name="Cochrane G."/>
            <person name="Meng A."/>
            <person name="Brown T."/>
            <person name="Cohen L."/>
        </authorList>
    </citation>
    <scope>NUCLEOTIDE SEQUENCE</scope>
    <source>
        <strain evidence="8">PLY182g</strain>
    </source>
</reference>
<evidence type="ECO:0000256" key="5">
    <source>
        <dbReference type="ARBA" id="ARBA00023002"/>
    </source>
</evidence>
<name>A0A7S0LGF3_9EUKA</name>
<evidence type="ECO:0000259" key="7">
    <source>
        <dbReference type="PROSITE" id="PS51471"/>
    </source>
</evidence>
<dbReference type="GO" id="GO:0008198">
    <property type="term" value="F:ferrous iron binding"/>
    <property type="evidence" value="ECO:0007669"/>
    <property type="project" value="TreeGrafter"/>
</dbReference>
<sequence>MIGKHLEMIVEGRDLQAHCTDMLLPYARGQLAEPFPLCWCASSNDESQAVGAALRAQHYACIDDVEACTGLHQCLADMHSGGELAPGEILAGMQQRRRSDLMRWLPALGADLQPAIGRVLRAVDRLIAGLAGQKGLREELHGLPLQRNEVQATCYPGSANAHYVRHVDETGQSATRRVLTCIAYANPNWSHGDGGELRLHLAGKTVDITPRDHRVVIFFSDARVPHEVTPSKKDRYALSVWYHDMTGTDIA</sequence>
<dbReference type="PANTHER" id="PTHR12907:SF26">
    <property type="entry name" value="HIF PROLYL HYDROXYLASE, ISOFORM C"/>
    <property type="match status" value="1"/>
</dbReference>
<evidence type="ECO:0000256" key="1">
    <source>
        <dbReference type="ARBA" id="ARBA00001961"/>
    </source>
</evidence>
<dbReference type="EMBL" id="HBEY01032384">
    <property type="protein sequence ID" value="CAD8612044.1"/>
    <property type="molecule type" value="Transcribed_RNA"/>
</dbReference>
<dbReference type="GO" id="GO:0031543">
    <property type="term" value="F:peptidyl-proline dioxygenase activity"/>
    <property type="evidence" value="ECO:0007669"/>
    <property type="project" value="TreeGrafter"/>
</dbReference>
<keyword evidence="4" id="KW-0223">Dioxygenase</keyword>
<dbReference type="Gene3D" id="2.60.120.620">
    <property type="entry name" value="q2cbj1_9rhob like domain"/>
    <property type="match status" value="1"/>
</dbReference>
<dbReference type="Pfam" id="PF13640">
    <property type="entry name" value="2OG-FeII_Oxy_3"/>
    <property type="match status" value="1"/>
</dbReference>
<proteinExistence type="predicted"/>
<keyword evidence="2" id="KW-0479">Metal-binding</keyword>
<dbReference type="AlphaFoldDB" id="A0A7S0LGF3"/>
<keyword evidence="3" id="KW-0847">Vitamin C</keyword>